<evidence type="ECO:0008006" key="2">
    <source>
        <dbReference type="Google" id="ProtNLM"/>
    </source>
</evidence>
<feature type="non-terminal residue" evidence="1">
    <location>
        <position position="185"/>
    </location>
</feature>
<accession>X1GXM7</accession>
<sequence length="185" mass="20738">MAAIRVALIQNAFPHYRAPPFTALAAHPDIDLTLIHGQGGAADAADPAQAPVAEAMPFRVVKGRIGGATIFGKGFLWHTPAVELLKRERFDVVIHLLERRWACLWRIRQMQKTRRDHFVLWGHGVPRTASGVVDRLRSQMVRRADAAVFYSERGRSCHVQMGAKPERLFVARNTLDIRMIDAAKS</sequence>
<name>X1GXM7_9ZZZZ</name>
<reference evidence="1" key="1">
    <citation type="journal article" date="2014" name="Front. Microbiol.">
        <title>High frequency of phylogenetically diverse reductive dehalogenase-homologous genes in deep subseafloor sedimentary metagenomes.</title>
        <authorList>
            <person name="Kawai M."/>
            <person name="Futagami T."/>
            <person name="Toyoda A."/>
            <person name="Takaki Y."/>
            <person name="Nishi S."/>
            <person name="Hori S."/>
            <person name="Arai W."/>
            <person name="Tsubouchi T."/>
            <person name="Morono Y."/>
            <person name="Uchiyama I."/>
            <person name="Ito T."/>
            <person name="Fujiyama A."/>
            <person name="Inagaki F."/>
            <person name="Takami H."/>
        </authorList>
    </citation>
    <scope>NUCLEOTIDE SEQUENCE</scope>
    <source>
        <strain evidence="1">Expedition CK06-06</strain>
    </source>
</reference>
<dbReference type="EMBL" id="BARU01032784">
    <property type="protein sequence ID" value="GAH61927.1"/>
    <property type="molecule type" value="Genomic_DNA"/>
</dbReference>
<dbReference type="AlphaFoldDB" id="X1GXM7"/>
<protein>
    <recommendedName>
        <fullName evidence="2">Glycosyltransferase subfamily 4-like N-terminal domain-containing protein</fullName>
    </recommendedName>
</protein>
<proteinExistence type="predicted"/>
<gene>
    <name evidence="1" type="ORF">S03H2_51656</name>
</gene>
<comment type="caution">
    <text evidence="1">The sequence shown here is derived from an EMBL/GenBank/DDBJ whole genome shotgun (WGS) entry which is preliminary data.</text>
</comment>
<evidence type="ECO:0000313" key="1">
    <source>
        <dbReference type="EMBL" id="GAH61927.1"/>
    </source>
</evidence>
<organism evidence="1">
    <name type="scientific">marine sediment metagenome</name>
    <dbReference type="NCBI Taxonomy" id="412755"/>
    <lineage>
        <taxon>unclassified sequences</taxon>
        <taxon>metagenomes</taxon>
        <taxon>ecological metagenomes</taxon>
    </lineage>
</organism>